<gene>
    <name evidence="2" type="ORF">HannXRQ_Chr02g0046111</name>
    <name evidence="1" type="ORF">HanXRQr2_Chr02g0070561</name>
</gene>
<dbReference type="InParanoid" id="A0A251VGA7"/>
<dbReference type="AlphaFoldDB" id="A0A251VGA7"/>
<dbReference type="EMBL" id="MNCJ02000317">
    <property type="protein sequence ID" value="KAF5818830.1"/>
    <property type="molecule type" value="Genomic_DNA"/>
</dbReference>
<reference evidence="1" key="3">
    <citation type="submission" date="2020-06" db="EMBL/GenBank/DDBJ databases">
        <title>Helianthus annuus Genome sequencing and assembly Release 2.</title>
        <authorList>
            <person name="Gouzy J."/>
            <person name="Langlade N."/>
            <person name="Munos S."/>
        </authorList>
    </citation>
    <scope>NUCLEOTIDE SEQUENCE</scope>
    <source>
        <tissue evidence="1">Leaves</tissue>
    </source>
</reference>
<accession>A0A251VGA7</accession>
<dbReference type="EMBL" id="CM007891">
    <property type="protein sequence ID" value="OTG34464.1"/>
    <property type="molecule type" value="Genomic_DNA"/>
</dbReference>
<evidence type="ECO:0000313" key="1">
    <source>
        <dbReference type="EMBL" id="KAF5818830.1"/>
    </source>
</evidence>
<name>A0A251VGA7_HELAN</name>
<dbReference type="Proteomes" id="UP000215914">
    <property type="component" value="Chromosome 2"/>
</dbReference>
<dbReference type="Gramene" id="mRNA:HanXRQr2_Chr02g0070561">
    <property type="protein sequence ID" value="mRNA:HanXRQr2_Chr02g0070561"/>
    <property type="gene ID" value="HanXRQr2_Chr02g0070561"/>
</dbReference>
<reference evidence="1 3" key="1">
    <citation type="journal article" date="2017" name="Nature">
        <title>The sunflower genome provides insights into oil metabolism, flowering and Asterid evolution.</title>
        <authorList>
            <person name="Badouin H."/>
            <person name="Gouzy J."/>
            <person name="Grassa C.J."/>
            <person name="Murat F."/>
            <person name="Staton S.E."/>
            <person name="Cottret L."/>
            <person name="Lelandais-Briere C."/>
            <person name="Owens G.L."/>
            <person name="Carrere S."/>
            <person name="Mayjonade B."/>
            <person name="Legrand L."/>
            <person name="Gill N."/>
            <person name="Kane N.C."/>
            <person name="Bowers J.E."/>
            <person name="Hubner S."/>
            <person name="Bellec A."/>
            <person name="Berard A."/>
            <person name="Berges H."/>
            <person name="Blanchet N."/>
            <person name="Boniface M.C."/>
            <person name="Brunel D."/>
            <person name="Catrice O."/>
            <person name="Chaidir N."/>
            <person name="Claudel C."/>
            <person name="Donnadieu C."/>
            <person name="Faraut T."/>
            <person name="Fievet G."/>
            <person name="Helmstetter N."/>
            <person name="King M."/>
            <person name="Knapp S.J."/>
            <person name="Lai Z."/>
            <person name="Le Paslier M.C."/>
            <person name="Lippi Y."/>
            <person name="Lorenzon L."/>
            <person name="Mandel J.R."/>
            <person name="Marage G."/>
            <person name="Marchand G."/>
            <person name="Marquand E."/>
            <person name="Bret-Mestries E."/>
            <person name="Morien E."/>
            <person name="Nambeesan S."/>
            <person name="Nguyen T."/>
            <person name="Pegot-Espagnet P."/>
            <person name="Pouilly N."/>
            <person name="Raftis F."/>
            <person name="Sallet E."/>
            <person name="Schiex T."/>
            <person name="Thomas J."/>
            <person name="Vandecasteele C."/>
            <person name="Vares D."/>
            <person name="Vear F."/>
            <person name="Vautrin S."/>
            <person name="Crespi M."/>
            <person name="Mangin B."/>
            <person name="Burke J.M."/>
            <person name="Salse J."/>
            <person name="Munos S."/>
            <person name="Vincourt P."/>
            <person name="Rieseberg L.H."/>
            <person name="Langlade N.B."/>
        </authorList>
    </citation>
    <scope>NUCLEOTIDE SEQUENCE [LARGE SCALE GENOMIC DNA]</scope>
    <source>
        <strain evidence="3">cv. SF193</strain>
        <tissue evidence="1">Leaves</tissue>
    </source>
</reference>
<evidence type="ECO:0000313" key="3">
    <source>
        <dbReference type="Proteomes" id="UP000215914"/>
    </source>
</evidence>
<organism evidence="2 3">
    <name type="scientific">Helianthus annuus</name>
    <name type="common">Common sunflower</name>
    <dbReference type="NCBI Taxonomy" id="4232"/>
    <lineage>
        <taxon>Eukaryota</taxon>
        <taxon>Viridiplantae</taxon>
        <taxon>Streptophyta</taxon>
        <taxon>Embryophyta</taxon>
        <taxon>Tracheophyta</taxon>
        <taxon>Spermatophyta</taxon>
        <taxon>Magnoliopsida</taxon>
        <taxon>eudicotyledons</taxon>
        <taxon>Gunneridae</taxon>
        <taxon>Pentapetalae</taxon>
        <taxon>asterids</taxon>
        <taxon>campanulids</taxon>
        <taxon>Asterales</taxon>
        <taxon>Asteraceae</taxon>
        <taxon>Asteroideae</taxon>
        <taxon>Heliantheae alliance</taxon>
        <taxon>Heliantheae</taxon>
        <taxon>Helianthus</taxon>
    </lineage>
</organism>
<protein>
    <submittedName>
        <fullName evidence="2">Uncharacterized protein</fullName>
    </submittedName>
</protein>
<proteinExistence type="predicted"/>
<keyword evidence="3" id="KW-1185">Reference proteome</keyword>
<reference evidence="2" key="2">
    <citation type="submission" date="2017-02" db="EMBL/GenBank/DDBJ databases">
        <title>Sunflower complete genome.</title>
        <authorList>
            <person name="Langlade N."/>
            <person name="Munos S."/>
        </authorList>
    </citation>
    <scope>NUCLEOTIDE SEQUENCE [LARGE SCALE GENOMIC DNA]</scope>
    <source>
        <tissue evidence="2">Leaves</tissue>
    </source>
</reference>
<sequence>MTSVPFVPHCRTTAILATHLPDLSLHHHMSPLPCFTTVTTTVARTHNYWRHPQFLSLADHVNHLPGTNLLVRSLVGEGLHTFEDDMFLFAFLG</sequence>
<evidence type="ECO:0000313" key="2">
    <source>
        <dbReference type="EMBL" id="OTG34464.1"/>
    </source>
</evidence>